<name>A0ABW4W0B7_9BACI</name>
<feature type="region of interest" description="Disordered" evidence="2">
    <location>
        <begin position="1"/>
        <end position="26"/>
    </location>
</feature>
<keyword evidence="4" id="KW-1185">Reference proteome</keyword>
<evidence type="ECO:0000256" key="2">
    <source>
        <dbReference type="SAM" id="MobiDB-lite"/>
    </source>
</evidence>
<sequence>MKEKCSYGDSTLVETPSQKALLSQRSSTENEQNELLADYHTENIVLKDAIFQMRCELKQSITSNLQSIEEEEKFIHTVEKKIQELRQVNANQAIKLEKLQSKYDRLLKRYDALRNSKLGRLIFMYWKFRRRLKKRVGR</sequence>
<dbReference type="Proteomes" id="UP001597383">
    <property type="component" value="Unassembled WGS sequence"/>
</dbReference>
<evidence type="ECO:0000313" key="3">
    <source>
        <dbReference type="EMBL" id="MFD2044491.1"/>
    </source>
</evidence>
<gene>
    <name evidence="3" type="ORF">ACFSJF_09450</name>
</gene>
<proteinExistence type="predicted"/>
<comment type="caution">
    <text evidence="3">The sequence shown here is derived from an EMBL/GenBank/DDBJ whole genome shotgun (WGS) entry which is preliminary data.</text>
</comment>
<reference evidence="4" key="1">
    <citation type="journal article" date="2019" name="Int. J. Syst. Evol. Microbiol.">
        <title>The Global Catalogue of Microorganisms (GCM) 10K type strain sequencing project: providing services to taxonomists for standard genome sequencing and annotation.</title>
        <authorList>
            <consortium name="The Broad Institute Genomics Platform"/>
            <consortium name="The Broad Institute Genome Sequencing Center for Infectious Disease"/>
            <person name="Wu L."/>
            <person name="Ma J."/>
        </authorList>
    </citation>
    <scope>NUCLEOTIDE SEQUENCE [LARGE SCALE GENOMIC DNA]</scope>
    <source>
        <strain evidence="4">R28</strain>
    </source>
</reference>
<feature type="compositionally biased region" description="Polar residues" evidence="2">
    <location>
        <begin position="8"/>
        <end position="26"/>
    </location>
</feature>
<protein>
    <submittedName>
        <fullName evidence="3">Uncharacterized protein</fullName>
    </submittedName>
</protein>
<accession>A0ABW4W0B7</accession>
<feature type="coiled-coil region" evidence="1">
    <location>
        <begin position="68"/>
        <end position="116"/>
    </location>
</feature>
<dbReference type="RefSeq" id="WP_377556277.1">
    <property type="nucleotide sequence ID" value="NZ_JBHUHQ010000015.1"/>
</dbReference>
<organism evidence="3 4">
    <name type="scientific">Ornithinibacillus salinisoli</name>
    <dbReference type="NCBI Taxonomy" id="1848459"/>
    <lineage>
        <taxon>Bacteria</taxon>
        <taxon>Bacillati</taxon>
        <taxon>Bacillota</taxon>
        <taxon>Bacilli</taxon>
        <taxon>Bacillales</taxon>
        <taxon>Bacillaceae</taxon>
        <taxon>Ornithinibacillus</taxon>
    </lineage>
</organism>
<evidence type="ECO:0000313" key="4">
    <source>
        <dbReference type="Proteomes" id="UP001597383"/>
    </source>
</evidence>
<keyword evidence="1" id="KW-0175">Coiled coil</keyword>
<dbReference type="EMBL" id="JBHUHQ010000015">
    <property type="protein sequence ID" value="MFD2044491.1"/>
    <property type="molecule type" value="Genomic_DNA"/>
</dbReference>
<evidence type="ECO:0000256" key="1">
    <source>
        <dbReference type="SAM" id="Coils"/>
    </source>
</evidence>